<evidence type="ECO:0008006" key="5">
    <source>
        <dbReference type="Google" id="ProtNLM"/>
    </source>
</evidence>
<organism evidence="3 4">
    <name type="scientific">Celeribacter halophilus</name>
    <dbReference type="NCBI Taxonomy" id="576117"/>
    <lineage>
        <taxon>Bacteria</taxon>
        <taxon>Pseudomonadati</taxon>
        <taxon>Pseudomonadota</taxon>
        <taxon>Alphaproteobacteria</taxon>
        <taxon>Rhodobacterales</taxon>
        <taxon>Roseobacteraceae</taxon>
        <taxon>Celeribacter</taxon>
    </lineage>
</organism>
<reference evidence="3 4" key="1">
    <citation type="submission" date="2016-10" db="EMBL/GenBank/DDBJ databases">
        <authorList>
            <person name="de Groot N.N."/>
        </authorList>
    </citation>
    <scope>NUCLEOTIDE SEQUENCE [LARGE SCALE GENOMIC DNA]</scope>
    <source>
        <strain evidence="3 4">CGMCC 1.8891</strain>
    </source>
</reference>
<dbReference type="STRING" id="576117.SAMN04488138_10551"/>
<dbReference type="GeneID" id="98664719"/>
<evidence type="ECO:0000313" key="4">
    <source>
        <dbReference type="Proteomes" id="UP000183299"/>
    </source>
</evidence>
<accession>A0A1I3RE13</accession>
<dbReference type="AlphaFoldDB" id="A0A1I3RE13"/>
<dbReference type="PROSITE" id="PS51257">
    <property type="entry name" value="PROKAR_LIPOPROTEIN"/>
    <property type="match status" value="1"/>
</dbReference>
<name>A0A1I3RE13_9RHOB</name>
<feature type="signal peptide" evidence="2">
    <location>
        <begin position="1"/>
        <end position="25"/>
    </location>
</feature>
<protein>
    <recommendedName>
        <fullName evidence="5">Beta-barrel assembly machine subunit BamF</fullName>
    </recommendedName>
</protein>
<gene>
    <name evidence="3" type="ORF">SAMN04488138_10551</name>
</gene>
<dbReference type="Proteomes" id="UP000183299">
    <property type="component" value="Unassembled WGS sequence"/>
</dbReference>
<keyword evidence="4" id="KW-1185">Reference proteome</keyword>
<evidence type="ECO:0000256" key="2">
    <source>
        <dbReference type="SAM" id="SignalP"/>
    </source>
</evidence>
<evidence type="ECO:0000256" key="1">
    <source>
        <dbReference type="SAM" id="MobiDB-lite"/>
    </source>
</evidence>
<feature type="chain" id="PRO_5010176648" description="Beta-barrel assembly machine subunit BamF" evidence="2">
    <location>
        <begin position="26"/>
        <end position="111"/>
    </location>
</feature>
<dbReference type="EMBL" id="FORY01000005">
    <property type="protein sequence ID" value="SFJ44833.1"/>
    <property type="molecule type" value="Genomic_DNA"/>
</dbReference>
<sequence length="111" mass="11621">MSHTRPSSLLLTGGIALMLGLSACAERPDLSGRVAPIDPDQPWPSLLDSANLAQSGTATGSEEDSLDQAQTLEARAAALQARASRLSRAPILNQTERDQLQSAVTQLNAAD</sequence>
<feature type="region of interest" description="Disordered" evidence="1">
    <location>
        <begin position="32"/>
        <end position="71"/>
    </location>
</feature>
<dbReference type="RefSeq" id="WP_066599335.1">
    <property type="nucleotide sequence ID" value="NZ_FORY01000005.1"/>
</dbReference>
<keyword evidence="2" id="KW-0732">Signal</keyword>
<proteinExistence type="predicted"/>
<evidence type="ECO:0000313" key="3">
    <source>
        <dbReference type="EMBL" id="SFJ44833.1"/>
    </source>
</evidence>
<feature type="compositionally biased region" description="Polar residues" evidence="1">
    <location>
        <begin position="51"/>
        <end position="60"/>
    </location>
</feature>
<dbReference type="OrthoDB" id="7871283at2"/>